<gene>
    <name evidence="1" type="ORF">SOMG_02816</name>
</gene>
<accession>A0AAF0AWV3</accession>
<dbReference type="KEGG" id="som:SOMG_02816"/>
<name>A0AAF0AWV3_9SCHI</name>
<keyword evidence="2" id="KW-1185">Reference proteome</keyword>
<reference evidence="1 2" key="1">
    <citation type="journal article" date="2023" name="G3 (Bethesda)">
        <title>A high-quality reference genome for the fission yeast Schizosaccharomyces osmophilus.</title>
        <authorList>
            <person name="Jia G.S."/>
            <person name="Zhang W.C."/>
            <person name="Liang Y."/>
            <person name="Liu X.H."/>
            <person name="Rhind N."/>
            <person name="Pidoux A."/>
            <person name="Brysch-Herzberg M."/>
            <person name="Du L.L."/>
        </authorList>
    </citation>
    <scope>NUCLEOTIDE SEQUENCE [LARGE SCALE GENOMIC DNA]</scope>
    <source>
        <strain evidence="1 2">CBS 15793</strain>
    </source>
</reference>
<dbReference type="RefSeq" id="XP_056037941.1">
    <property type="nucleotide sequence ID" value="XM_056181607.1"/>
</dbReference>
<sequence length="79" mass="8358">MIVPSVGSSLLHDNLQIYLFLGSWNVNRHLLIKIVDAAADKPALAKRNAPANPVRAVVAARVGTANALATLVNAESDDK</sequence>
<evidence type="ECO:0000313" key="2">
    <source>
        <dbReference type="Proteomes" id="UP001212411"/>
    </source>
</evidence>
<dbReference type="AlphaFoldDB" id="A0AAF0AWV3"/>
<organism evidence="1 2">
    <name type="scientific">Schizosaccharomyces osmophilus</name>
    <dbReference type="NCBI Taxonomy" id="2545709"/>
    <lineage>
        <taxon>Eukaryota</taxon>
        <taxon>Fungi</taxon>
        <taxon>Dikarya</taxon>
        <taxon>Ascomycota</taxon>
        <taxon>Taphrinomycotina</taxon>
        <taxon>Schizosaccharomycetes</taxon>
        <taxon>Schizosaccharomycetales</taxon>
        <taxon>Schizosaccharomycetaceae</taxon>
        <taxon>Schizosaccharomyces</taxon>
    </lineage>
</organism>
<dbReference type="GeneID" id="80876296"/>
<protein>
    <submittedName>
        <fullName evidence="1">Uncharacterized protein</fullName>
    </submittedName>
</protein>
<proteinExistence type="predicted"/>
<evidence type="ECO:0000313" key="1">
    <source>
        <dbReference type="EMBL" id="WBW73698.1"/>
    </source>
</evidence>
<dbReference type="EMBL" id="CP115612">
    <property type="protein sequence ID" value="WBW73698.1"/>
    <property type="molecule type" value="Genomic_DNA"/>
</dbReference>
<dbReference type="Proteomes" id="UP001212411">
    <property type="component" value="Chromosome 2"/>
</dbReference>